<comment type="caution">
    <text evidence="2">The sequence shown here is derived from an EMBL/GenBank/DDBJ whole genome shotgun (WGS) entry which is preliminary data.</text>
</comment>
<feature type="region of interest" description="Disordered" evidence="1">
    <location>
        <begin position="80"/>
        <end position="112"/>
    </location>
</feature>
<dbReference type="AlphaFoldDB" id="A0A816A9R6"/>
<feature type="region of interest" description="Disordered" evidence="1">
    <location>
        <begin position="56"/>
        <end position="75"/>
    </location>
</feature>
<name>A0A816A9R6_9BILA</name>
<dbReference type="EMBL" id="CAJNOW010011092">
    <property type="protein sequence ID" value="CAF1593123.1"/>
    <property type="molecule type" value="Genomic_DNA"/>
</dbReference>
<evidence type="ECO:0000256" key="1">
    <source>
        <dbReference type="SAM" id="MobiDB-lite"/>
    </source>
</evidence>
<evidence type="ECO:0000313" key="4">
    <source>
        <dbReference type="Proteomes" id="UP000663834"/>
    </source>
</evidence>
<evidence type="ECO:0000313" key="3">
    <source>
        <dbReference type="EMBL" id="CAF5136361.1"/>
    </source>
</evidence>
<protein>
    <submittedName>
        <fullName evidence="2">Uncharacterized protein</fullName>
    </submittedName>
</protein>
<dbReference type="EMBL" id="CAJOBJ010275045">
    <property type="protein sequence ID" value="CAF5136361.1"/>
    <property type="molecule type" value="Genomic_DNA"/>
</dbReference>
<reference evidence="2" key="1">
    <citation type="submission" date="2021-02" db="EMBL/GenBank/DDBJ databases">
        <authorList>
            <person name="Nowell W R."/>
        </authorList>
    </citation>
    <scope>NUCLEOTIDE SEQUENCE</scope>
</reference>
<dbReference type="Proteomes" id="UP000663834">
    <property type="component" value="Unassembled WGS sequence"/>
</dbReference>
<proteinExistence type="predicted"/>
<dbReference type="Proteomes" id="UP000681720">
    <property type="component" value="Unassembled WGS sequence"/>
</dbReference>
<gene>
    <name evidence="3" type="ORF">GIL414_LOCUS64269</name>
    <name evidence="2" type="ORF">KQP761_LOCUS21414</name>
</gene>
<feature type="non-terminal residue" evidence="2">
    <location>
        <position position="1"/>
    </location>
</feature>
<accession>A0A816A9R6</accession>
<sequence length="112" mass="12815">TSSISLITFNTFSTQVDSHMIHYMNLHEQAAKERINYMKSKQITTATLNLCQTVESITSGHGNGKDKKRKHQVVEKQDKIVLKQEPKQQSQQLQASTNSRQCPYKQGRNIEP</sequence>
<organism evidence="2 4">
    <name type="scientific">Rotaria magnacalcarata</name>
    <dbReference type="NCBI Taxonomy" id="392030"/>
    <lineage>
        <taxon>Eukaryota</taxon>
        <taxon>Metazoa</taxon>
        <taxon>Spiralia</taxon>
        <taxon>Gnathifera</taxon>
        <taxon>Rotifera</taxon>
        <taxon>Eurotatoria</taxon>
        <taxon>Bdelloidea</taxon>
        <taxon>Philodinida</taxon>
        <taxon>Philodinidae</taxon>
        <taxon>Rotaria</taxon>
    </lineage>
</organism>
<evidence type="ECO:0000313" key="2">
    <source>
        <dbReference type="EMBL" id="CAF1593123.1"/>
    </source>
</evidence>